<gene>
    <name evidence="6" type="ORF">SEML1_0184</name>
</gene>
<keyword evidence="7" id="KW-1185">Reference proteome</keyword>
<feature type="region of interest" description="Disordered" evidence="4">
    <location>
        <begin position="230"/>
        <end position="251"/>
    </location>
</feature>
<dbReference type="EMBL" id="CP124550">
    <property type="protein sequence ID" value="WIO45814.1"/>
    <property type="molecule type" value="Genomic_DNA"/>
</dbReference>
<reference evidence="6 7" key="1">
    <citation type="journal article" date="2023" name="Cell">
        <title>Genetic manipulation of Patescibacteria provides mechanistic insights into microbial dark matter and the epibiotic lifestyle.</title>
        <authorList>
            <person name="Wang Y."/>
            <person name="Gallagher L.A."/>
            <person name="Andrade P.A."/>
            <person name="Liu A."/>
            <person name="Humphreys I.R."/>
            <person name="Turkarslan S."/>
            <person name="Cutler K.J."/>
            <person name="Arrieta-Ortiz M.L."/>
            <person name="Li Y."/>
            <person name="Radey M.C."/>
            <person name="McLean J.S."/>
            <person name="Cong Q."/>
            <person name="Baker D."/>
            <person name="Baliga N.S."/>
            <person name="Peterson S.B."/>
            <person name="Mougous J.D."/>
        </authorList>
    </citation>
    <scope>NUCLEOTIDE SEQUENCE [LARGE SCALE GENOMIC DNA]</scope>
    <source>
        <strain evidence="6 7">ML1</strain>
    </source>
</reference>
<dbReference type="InterPro" id="IPR036086">
    <property type="entry name" value="ParB/Sulfiredoxin_sf"/>
</dbReference>
<dbReference type="Pfam" id="PF17762">
    <property type="entry name" value="HTH_ParB"/>
    <property type="match status" value="1"/>
</dbReference>
<dbReference type="SUPFAM" id="SSF109709">
    <property type="entry name" value="KorB DNA-binding domain-like"/>
    <property type="match status" value="1"/>
</dbReference>
<dbReference type="RefSeq" id="WP_376754184.1">
    <property type="nucleotide sequence ID" value="NZ_CP124550.1"/>
</dbReference>
<keyword evidence="3" id="KW-0238">DNA-binding</keyword>
<comment type="similarity">
    <text evidence="1">Belongs to the ParB family.</text>
</comment>
<dbReference type="InterPro" id="IPR050336">
    <property type="entry name" value="Chromosome_partition/occlusion"/>
</dbReference>
<evidence type="ECO:0000256" key="2">
    <source>
        <dbReference type="ARBA" id="ARBA00022829"/>
    </source>
</evidence>
<feature type="domain" description="ParB-like N-terminal" evidence="5">
    <location>
        <begin position="38"/>
        <end position="127"/>
    </location>
</feature>
<proteinExistence type="inferred from homology"/>
<dbReference type="Gene3D" id="3.90.1530.30">
    <property type="match status" value="1"/>
</dbReference>
<dbReference type="SMART" id="SM00470">
    <property type="entry name" value="ParB"/>
    <property type="match status" value="1"/>
</dbReference>
<accession>A0ABY8WY39</accession>
<evidence type="ECO:0000256" key="3">
    <source>
        <dbReference type="ARBA" id="ARBA00023125"/>
    </source>
</evidence>
<dbReference type="InterPro" id="IPR004437">
    <property type="entry name" value="ParB/RepB/Spo0J"/>
</dbReference>
<dbReference type="Pfam" id="PF23552">
    <property type="entry name" value="ParB_C"/>
    <property type="match status" value="1"/>
</dbReference>
<organism evidence="6 7">
    <name type="scientific">Candidatus Southlakia epibionticum</name>
    <dbReference type="NCBI Taxonomy" id="3043284"/>
    <lineage>
        <taxon>Bacteria</taxon>
        <taxon>Candidatus Saccharimonadota</taxon>
        <taxon>Candidatus Saccharimonadia</taxon>
        <taxon>Candidatus Saccharimonadales</taxon>
        <taxon>Candidatus Saccharimonadaceae</taxon>
        <taxon>Candidatus Southlakia</taxon>
    </lineage>
</organism>
<keyword evidence="2" id="KW-0159">Chromosome partition</keyword>
<evidence type="ECO:0000313" key="6">
    <source>
        <dbReference type="EMBL" id="WIO45814.1"/>
    </source>
</evidence>
<evidence type="ECO:0000313" key="7">
    <source>
        <dbReference type="Proteomes" id="UP001177295"/>
    </source>
</evidence>
<dbReference type="SUPFAM" id="SSF110849">
    <property type="entry name" value="ParB/Sulfiredoxin"/>
    <property type="match status" value="1"/>
</dbReference>
<dbReference type="Pfam" id="PF02195">
    <property type="entry name" value="ParB_N"/>
    <property type="match status" value="1"/>
</dbReference>
<dbReference type="InterPro" id="IPR057240">
    <property type="entry name" value="ParB_dimer_C"/>
</dbReference>
<evidence type="ECO:0000259" key="5">
    <source>
        <dbReference type="SMART" id="SM00470"/>
    </source>
</evidence>
<dbReference type="PANTHER" id="PTHR33375:SF1">
    <property type="entry name" value="CHROMOSOME-PARTITIONING PROTEIN PARB-RELATED"/>
    <property type="match status" value="1"/>
</dbReference>
<dbReference type="NCBIfam" id="TIGR00180">
    <property type="entry name" value="parB_part"/>
    <property type="match status" value="1"/>
</dbReference>
<name>A0ABY8WY39_9BACT</name>
<dbReference type="Proteomes" id="UP001177295">
    <property type="component" value="Chromosome"/>
</dbReference>
<dbReference type="InterPro" id="IPR041468">
    <property type="entry name" value="HTH_ParB/Spo0J"/>
</dbReference>
<dbReference type="Gene3D" id="1.10.10.2830">
    <property type="match status" value="1"/>
</dbReference>
<evidence type="ECO:0000256" key="4">
    <source>
        <dbReference type="SAM" id="MobiDB-lite"/>
    </source>
</evidence>
<protein>
    <submittedName>
        <fullName evidence="6">ParB/RepB/Spo0J family partition protein</fullName>
    </submittedName>
</protein>
<sequence length="294" mass="32969">MSAKKGLGRSFDSLIPTELLDESFDPTSEQDDRVSDLRYIKLSEIVPDPDQPRRAFDEVSLDELAASVKEHGVLQPIVVAPDKQGYRIVAGERRFRASQRAGLEKIPALVRTLSSQHKLELSLIENLQRSDLNPLETATAYLKLRDQFNLTLEEIGQRVGGKTSAAVSNTLRLLRLPASARDAIIAGDIREGQARPLIGLPEDVVDEIIPRIIKEGWSARAIESYVRRQKANGLSGRTTRQPAPRKPRYVKEQTRFADRFKTPVEVRTNRRGSGQIVISFQDHADFERISKLLG</sequence>
<evidence type="ECO:0000256" key="1">
    <source>
        <dbReference type="ARBA" id="ARBA00006295"/>
    </source>
</evidence>
<dbReference type="CDD" id="cd16393">
    <property type="entry name" value="SPO0J_N"/>
    <property type="match status" value="1"/>
</dbReference>
<dbReference type="PANTHER" id="PTHR33375">
    <property type="entry name" value="CHROMOSOME-PARTITIONING PROTEIN PARB-RELATED"/>
    <property type="match status" value="1"/>
</dbReference>
<dbReference type="InterPro" id="IPR003115">
    <property type="entry name" value="ParB_N"/>
</dbReference>